<feature type="binding site" evidence="7">
    <location>
        <begin position="42"/>
        <end position="43"/>
    </location>
    <ligand>
        <name>substrate</name>
    </ligand>
</feature>
<dbReference type="Pfam" id="PF01177">
    <property type="entry name" value="Asp_Glu_race"/>
    <property type="match status" value="1"/>
</dbReference>
<comment type="catalytic activity">
    <reaction evidence="1 7">
        <text>L-glutamate = D-glutamate</text>
        <dbReference type="Rhea" id="RHEA:12813"/>
        <dbReference type="ChEBI" id="CHEBI:29985"/>
        <dbReference type="ChEBI" id="CHEBI:29986"/>
        <dbReference type="EC" id="5.1.1.3"/>
    </reaction>
</comment>
<dbReference type="PANTHER" id="PTHR21198">
    <property type="entry name" value="GLUTAMATE RACEMASE"/>
    <property type="match status" value="1"/>
</dbReference>
<dbReference type="HAMAP" id="MF_00258">
    <property type="entry name" value="Glu_racemase"/>
    <property type="match status" value="1"/>
</dbReference>
<protein>
    <recommendedName>
        <fullName evidence="2 7">Glutamate racemase</fullName>
        <ecNumber evidence="2 7">5.1.1.3</ecNumber>
    </recommendedName>
</protein>
<evidence type="ECO:0000256" key="6">
    <source>
        <dbReference type="ARBA" id="ARBA00023316"/>
    </source>
</evidence>
<keyword evidence="6 7" id="KW-0961">Cell wall biogenesis/degradation</keyword>
<keyword evidence="5 7" id="KW-0413">Isomerase</keyword>
<dbReference type="NCBIfam" id="TIGR00067">
    <property type="entry name" value="glut_race"/>
    <property type="match status" value="1"/>
</dbReference>
<comment type="function">
    <text evidence="7">Provides the (R)-glutamate required for cell wall biosynthesis.</text>
</comment>
<dbReference type="EMBL" id="CP036259">
    <property type="protein sequence ID" value="QDR79804.1"/>
    <property type="molecule type" value="Genomic_DNA"/>
</dbReference>
<evidence type="ECO:0000256" key="1">
    <source>
        <dbReference type="ARBA" id="ARBA00001602"/>
    </source>
</evidence>
<dbReference type="KEGG" id="sted:SPTER_11040"/>
<comment type="similarity">
    <text evidence="7">Belongs to the aspartate/glutamate racemases family.</text>
</comment>
<accession>A0A517DR11</accession>
<dbReference type="GO" id="GO:0009252">
    <property type="term" value="P:peptidoglycan biosynthetic process"/>
    <property type="evidence" value="ECO:0007669"/>
    <property type="project" value="UniProtKB-UniRule"/>
</dbReference>
<evidence type="ECO:0000256" key="4">
    <source>
        <dbReference type="ARBA" id="ARBA00022984"/>
    </source>
</evidence>
<gene>
    <name evidence="8" type="primary">murI_2</name>
    <name evidence="7" type="synonym">murI</name>
    <name evidence="8" type="ORF">SPTER_11040</name>
</gene>
<keyword evidence="4 7" id="KW-0573">Peptidoglycan synthesis</keyword>
<keyword evidence="9" id="KW-1185">Reference proteome</keyword>
<comment type="pathway">
    <text evidence="7">Cell wall biogenesis; peptidoglycan biosynthesis.</text>
</comment>
<dbReference type="InterPro" id="IPR015942">
    <property type="entry name" value="Asp/Glu/hydantoin_racemase"/>
</dbReference>
<dbReference type="EC" id="5.1.1.3" evidence="2 7"/>
<feature type="active site" description="Proton donor/acceptor" evidence="7">
    <location>
        <position position="183"/>
    </location>
</feature>
<keyword evidence="3 7" id="KW-0133">Cell shape</keyword>
<dbReference type="AlphaFoldDB" id="A0A517DR11"/>
<dbReference type="InterPro" id="IPR004391">
    <property type="entry name" value="Glu_race"/>
</dbReference>
<dbReference type="GO" id="GO:0008881">
    <property type="term" value="F:glutamate racemase activity"/>
    <property type="evidence" value="ECO:0007669"/>
    <property type="project" value="UniProtKB-UniRule"/>
</dbReference>
<dbReference type="FunFam" id="3.40.50.1860:FF:000001">
    <property type="entry name" value="Glutamate racemase"/>
    <property type="match status" value="1"/>
</dbReference>
<dbReference type="InterPro" id="IPR001920">
    <property type="entry name" value="Asp/Glu_race"/>
</dbReference>
<proteinExistence type="inferred from homology"/>
<organism evidence="8 9">
    <name type="scientific">Sporomusa termitida</name>
    <dbReference type="NCBI Taxonomy" id="2377"/>
    <lineage>
        <taxon>Bacteria</taxon>
        <taxon>Bacillati</taxon>
        <taxon>Bacillota</taxon>
        <taxon>Negativicutes</taxon>
        <taxon>Selenomonadales</taxon>
        <taxon>Sporomusaceae</taxon>
        <taxon>Sporomusa</taxon>
    </lineage>
</organism>
<evidence type="ECO:0000313" key="9">
    <source>
        <dbReference type="Proteomes" id="UP000320776"/>
    </source>
</evidence>
<name>A0A517DR11_9FIRM</name>
<evidence type="ECO:0000256" key="7">
    <source>
        <dbReference type="HAMAP-Rule" id="MF_00258"/>
    </source>
</evidence>
<feature type="active site" description="Proton donor/acceptor" evidence="7">
    <location>
        <position position="73"/>
    </location>
</feature>
<evidence type="ECO:0000256" key="3">
    <source>
        <dbReference type="ARBA" id="ARBA00022960"/>
    </source>
</evidence>
<dbReference type="RefSeq" id="WP_170233160.1">
    <property type="nucleotide sequence ID" value="NZ_CP036259.1"/>
</dbReference>
<reference evidence="8 9" key="1">
    <citation type="submission" date="2019-02" db="EMBL/GenBank/DDBJ databases">
        <title>Closed genome of Sporomusa termitida DSM 4440.</title>
        <authorList>
            <person name="Poehlein A."/>
            <person name="Daniel R."/>
        </authorList>
    </citation>
    <scope>NUCLEOTIDE SEQUENCE [LARGE SCALE GENOMIC DNA]</scope>
    <source>
        <strain evidence="8 9">DSM 4440</strain>
    </source>
</reference>
<feature type="binding site" evidence="7">
    <location>
        <begin position="74"/>
        <end position="75"/>
    </location>
    <ligand>
        <name>substrate</name>
    </ligand>
</feature>
<dbReference type="GO" id="GO:0008360">
    <property type="term" value="P:regulation of cell shape"/>
    <property type="evidence" value="ECO:0007669"/>
    <property type="project" value="UniProtKB-KW"/>
</dbReference>
<dbReference type="PANTHER" id="PTHR21198:SF2">
    <property type="entry name" value="GLUTAMATE RACEMASE"/>
    <property type="match status" value="1"/>
</dbReference>
<evidence type="ECO:0000313" key="8">
    <source>
        <dbReference type="EMBL" id="QDR79804.1"/>
    </source>
</evidence>
<dbReference type="Gene3D" id="3.40.50.1860">
    <property type="match status" value="2"/>
</dbReference>
<comment type="caution">
    <text evidence="7">Lacks conserved residue(s) required for the propagation of feature annotation.</text>
</comment>
<dbReference type="UniPathway" id="UPA00219"/>
<feature type="binding site" evidence="7">
    <location>
        <begin position="10"/>
        <end position="11"/>
    </location>
    <ligand>
        <name>substrate</name>
    </ligand>
</feature>
<evidence type="ECO:0000256" key="2">
    <source>
        <dbReference type="ARBA" id="ARBA00013090"/>
    </source>
</evidence>
<dbReference type="GO" id="GO:0071555">
    <property type="term" value="P:cell wall organization"/>
    <property type="evidence" value="ECO:0007669"/>
    <property type="project" value="UniProtKB-KW"/>
</dbReference>
<dbReference type="Proteomes" id="UP000320776">
    <property type="component" value="Chromosome"/>
</dbReference>
<evidence type="ECO:0000256" key="5">
    <source>
        <dbReference type="ARBA" id="ARBA00023235"/>
    </source>
</evidence>
<dbReference type="SUPFAM" id="SSF53681">
    <property type="entry name" value="Aspartate/glutamate racemase"/>
    <property type="match status" value="2"/>
</dbReference>
<sequence length="271" mass="30237">MNDRPIGLFDSSLGGLTVYKEVKKILPNESYIYFGDTGRSPYGSRPESELKIFVKQIIQFMQKNEAKAIIIACNTVTALGLEQLSKEYRIPLIGVSRVPELTASTTRNKRVGVIGTEITVRSGLHKQAILHIDPAIQVFYKACPQFTPILNSGDLAGKEARDAVEEYLTPLKAERIDTLVLGCTAFPFLLPVIRDFMGEGVTIIDPAAETAMQLFRCLKQAGRLHKAENPTNKLLFSEPDIEKIRLIASKIINVDDCRFQYYDMSQGSDHI</sequence>